<dbReference type="PROSITE" id="PS50011">
    <property type="entry name" value="PROTEIN_KINASE_DOM"/>
    <property type="match status" value="1"/>
</dbReference>
<keyword evidence="15" id="KW-1185">Reference proteome</keyword>
<keyword evidence="8" id="KW-0067">ATP-binding</keyword>
<feature type="region of interest" description="Disordered" evidence="12">
    <location>
        <begin position="550"/>
        <end position="569"/>
    </location>
</feature>
<feature type="region of interest" description="Disordered" evidence="12">
    <location>
        <begin position="63"/>
        <end position="89"/>
    </location>
</feature>
<sequence>MNIRESAAVVMGNTYSSAKPSLPALNLSKVKQTPDNPDDLYIGSSHPQRNVVSLSSARLPGAARKLPPAQQLMSTQEGAAGPGTMEQSGRIANNIVPKPQVPALNLGRHGDGFGSDQSLTARVPGHGPGSLPHIQRGAHTSRPAAYGAAAGVQQQYGSDTIRTTPAVETGPITPAQALKRYGEYLTAYEQSEILQYTHIWFLGKADVQKIKGNPHLQKTNYGYDDERGDYHVTPRDHIAYRYEVQGVLGKGSFGQVLKVLDYKTGSYKALKVIRNKKRFHHQAQVELKVLEHLRQHDPEDAHHVIHIQEHFTFRNHLCITFELLSINLYEFIKQNNFAGLSLQLIKRFAAQMLVSLKFLRRHKLIHCDLKPENVLLVAPQRSAIKVIDFGSSCFVNEQMYTYVQSRFYRSPEVILGLKYGCEIDMWSFGCILAELFMGYPLFPGEDETEQLLCIMEIMGLPPAYLVESASRSKVFFDSHGNPSIVPNSRGKVRNPGSKSLWSVLRCQDPVFVDFLEKCLRWDPAERLTPEQAMAHPWMQDQMTNSLGSFKQTSRTRQDQAQAPGAGKLQPTSVMAAAAAALNAGGAVGKAAAKAVGIPLNTRSNSGALCSAEYRDTAVPAQHNFAMGAPAAAVAGGVPATWQQPGMQQMQVEGHAAGAVNLTPRALHAAPSNDTSQSGIDCTPRQHSGTAAGAAGMGAAGHATLSAAAPMVTTGGTVAARLSSSGNISFTPRAMETDAPGLGGKQPSAGIAVTKQQVVSVLANANGQQPQVVVQQQRSSAHDVHGPDQAALMAASNLMKAQASMAAAAAAAGGSSNSTAPTYLASTALQGQGMLDMGITSHQQHQQQAAFVMLQRQQAAVATAMQQQQLQEGAWAEQQVAASQLDMTAPGAASRAAAVLSSATGVSQQVLLQQLLQQQELAAMGYGVGSSAINQPVQPMQTGQEQFGGAGSVMVDRLLPRLQR</sequence>
<comment type="catalytic activity">
    <reaction evidence="10">
        <text>L-threonyl-[protein] + ATP = O-phospho-L-threonyl-[protein] + ADP + H(+)</text>
        <dbReference type="Rhea" id="RHEA:46608"/>
        <dbReference type="Rhea" id="RHEA-COMP:11060"/>
        <dbReference type="Rhea" id="RHEA-COMP:11605"/>
        <dbReference type="ChEBI" id="CHEBI:15378"/>
        <dbReference type="ChEBI" id="CHEBI:30013"/>
        <dbReference type="ChEBI" id="CHEBI:30616"/>
        <dbReference type="ChEBI" id="CHEBI:61977"/>
        <dbReference type="ChEBI" id="CHEBI:456216"/>
        <dbReference type="EC" id="2.7.12.1"/>
    </reaction>
</comment>
<dbReference type="CDD" id="cd14210">
    <property type="entry name" value="PKc_DYRK"/>
    <property type="match status" value="1"/>
</dbReference>
<protein>
    <recommendedName>
        <fullName evidence="2">dual-specificity kinase</fullName>
        <ecNumber evidence="2">2.7.12.1</ecNumber>
    </recommendedName>
</protein>
<dbReference type="Pfam" id="PF00069">
    <property type="entry name" value="Pkinase"/>
    <property type="match status" value="1"/>
</dbReference>
<proteinExistence type="inferred from homology"/>
<evidence type="ECO:0000256" key="4">
    <source>
        <dbReference type="ARBA" id="ARBA00022553"/>
    </source>
</evidence>
<evidence type="ECO:0000256" key="3">
    <source>
        <dbReference type="ARBA" id="ARBA00022527"/>
    </source>
</evidence>
<evidence type="ECO:0000256" key="12">
    <source>
        <dbReference type="SAM" id="MobiDB-lite"/>
    </source>
</evidence>
<dbReference type="GO" id="GO:0004712">
    <property type="term" value="F:protein serine/threonine/tyrosine kinase activity"/>
    <property type="evidence" value="ECO:0007669"/>
    <property type="project" value="UniProtKB-EC"/>
</dbReference>
<comment type="similarity">
    <text evidence="1">Belongs to the protein kinase superfamily. CMGC Ser/Thr protein kinase family. MNB/DYRK subfamily.</text>
</comment>
<evidence type="ECO:0000256" key="1">
    <source>
        <dbReference type="ARBA" id="ARBA00008867"/>
    </source>
</evidence>
<feature type="compositionally biased region" description="Polar residues" evidence="12">
    <location>
        <begin position="550"/>
        <end position="560"/>
    </location>
</feature>
<dbReference type="PANTHER" id="PTHR24058">
    <property type="entry name" value="DUAL SPECIFICITY PROTEIN KINASE"/>
    <property type="match status" value="1"/>
</dbReference>
<keyword evidence="7" id="KW-0418">Kinase</keyword>
<evidence type="ECO:0000256" key="8">
    <source>
        <dbReference type="ARBA" id="ARBA00022840"/>
    </source>
</evidence>
<comment type="catalytic activity">
    <reaction evidence="11">
        <text>L-tyrosyl-[protein] + ATP = O-phospho-L-tyrosyl-[protein] + ADP + H(+)</text>
        <dbReference type="Rhea" id="RHEA:10596"/>
        <dbReference type="Rhea" id="RHEA-COMP:10136"/>
        <dbReference type="Rhea" id="RHEA-COMP:20101"/>
        <dbReference type="ChEBI" id="CHEBI:15378"/>
        <dbReference type="ChEBI" id="CHEBI:30616"/>
        <dbReference type="ChEBI" id="CHEBI:46858"/>
        <dbReference type="ChEBI" id="CHEBI:61978"/>
        <dbReference type="ChEBI" id="CHEBI:456216"/>
        <dbReference type="EC" id="2.7.12.1"/>
    </reaction>
</comment>
<accession>A0A383VB50</accession>
<evidence type="ECO:0000259" key="13">
    <source>
        <dbReference type="PROSITE" id="PS50011"/>
    </source>
</evidence>
<feature type="domain" description="Protein kinase" evidence="13">
    <location>
        <begin position="242"/>
        <end position="538"/>
    </location>
</feature>
<evidence type="ECO:0000256" key="2">
    <source>
        <dbReference type="ARBA" id="ARBA00013203"/>
    </source>
</evidence>
<dbReference type="FunFam" id="1.10.510.10:FF:000380">
    <property type="entry name" value="Serine/threonine-protein kinase ppk15"/>
    <property type="match status" value="1"/>
</dbReference>
<evidence type="ECO:0000313" key="15">
    <source>
        <dbReference type="Proteomes" id="UP000256970"/>
    </source>
</evidence>
<gene>
    <name evidence="14" type="ORF">BQ4739_LOCUS2779</name>
</gene>
<dbReference type="InterPro" id="IPR008271">
    <property type="entry name" value="Ser/Thr_kinase_AS"/>
</dbReference>
<dbReference type="GO" id="GO:0005856">
    <property type="term" value="C:cytoskeleton"/>
    <property type="evidence" value="ECO:0007669"/>
    <property type="project" value="TreeGrafter"/>
</dbReference>
<evidence type="ECO:0000256" key="7">
    <source>
        <dbReference type="ARBA" id="ARBA00022777"/>
    </source>
</evidence>
<name>A0A383VB50_TETOB</name>
<dbReference type="GO" id="GO:0004674">
    <property type="term" value="F:protein serine/threonine kinase activity"/>
    <property type="evidence" value="ECO:0007669"/>
    <property type="project" value="UniProtKB-KW"/>
</dbReference>
<dbReference type="Gene3D" id="3.30.10.30">
    <property type="entry name" value="DYRK"/>
    <property type="match status" value="1"/>
</dbReference>
<dbReference type="AlphaFoldDB" id="A0A383VB50"/>
<dbReference type="InterPro" id="IPR050494">
    <property type="entry name" value="Ser_Thr_dual-spec_kinase"/>
</dbReference>
<keyword evidence="5" id="KW-0808">Transferase</keyword>
<evidence type="ECO:0000256" key="11">
    <source>
        <dbReference type="ARBA" id="ARBA00051680"/>
    </source>
</evidence>
<dbReference type="EMBL" id="FNXT01000210">
    <property type="protein sequence ID" value="SZX62173.1"/>
    <property type="molecule type" value="Genomic_DNA"/>
</dbReference>
<feature type="region of interest" description="Disordered" evidence="12">
    <location>
        <begin position="668"/>
        <end position="687"/>
    </location>
</feature>
<dbReference type="GO" id="GO:0005524">
    <property type="term" value="F:ATP binding"/>
    <property type="evidence" value="ECO:0007669"/>
    <property type="project" value="UniProtKB-KW"/>
</dbReference>
<organism evidence="14 15">
    <name type="scientific">Tetradesmus obliquus</name>
    <name type="common">Green alga</name>
    <name type="synonym">Acutodesmus obliquus</name>
    <dbReference type="NCBI Taxonomy" id="3088"/>
    <lineage>
        <taxon>Eukaryota</taxon>
        <taxon>Viridiplantae</taxon>
        <taxon>Chlorophyta</taxon>
        <taxon>core chlorophytes</taxon>
        <taxon>Chlorophyceae</taxon>
        <taxon>CS clade</taxon>
        <taxon>Sphaeropleales</taxon>
        <taxon>Scenedesmaceae</taxon>
        <taxon>Tetradesmus</taxon>
    </lineage>
</organism>
<dbReference type="STRING" id="3088.A0A383VB50"/>
<dbReference type="EC" id="2.7.12.1" evidence="2"/>
<dbReference type="InterPro" id="IPR011009">
    <property type="entry name" value="Kinase-like_dom_sf"/>
</dbReference>
<dbReference type="PANTHER" id="PTHR24058:SF22">
    <property type="entry name" value="DUAL SPECIFICITY TYROSINE-PHOSPHORYLATION-REGULATED KINASE 4"/>
    <property type="match status" value="1"/>
</dbReference>
<dbReference type="Gene3D" id="1.10.510.10">
    <property type="entry name" value="Transferase(Phosphotransferase) domain 1"/>
    <property type="match status" value="1"/>
</dbReference>
<dbReference type="InterPro" id="IPR042521">
    <property type="entry name" value="DYRK"/>
</dbReference>
<dbReference type="SMART" id="SM00220">
    <property type="entry name" value="S_TKc"/>
    <property type="match status" value="1"/>
</dbReference>
<evidence type="ECO:0000313" key="14">
    <source>
        <dbReference type="EMBL" id="SZX62173.1"/>
    </source>
</evidence>
<keyword evidence="6" id="KW-0547">Nucleotide-binding</keyword>
<dbReference type="InterPro" id="IPR000719">
    <property type="entry name" value="Prot_kinase_dom"/>
</dbReference>
<feature type="compositionally biased region" description="Polar residues" evidence="12">
    <location>
        <begin position="671"/>
        <end position="687"/>
    </location>
</feature>
<keyword evidence="4" id="KW-0597">Phosphoprotein</keyword>
<comment type="catalytic activity">
    <reaction evidence="9">
        <text>L-seryl-[protein] + ATP = O-phospho-L-seryl-[protein] + ADP + H(+)</text>
        <dbReference type="Rhea" id="RHEA:17989"/>
        <dbReference type="Rhea" id="RHEA-COMP:9863"/>
        <dbReference type="Rhea" id="RHEA-COMP:11604"/>
        <dbReference type="ChEBI" id="CHEBI:15378"/>
        <dbReference type="ChEBI" id="CHEBI:29999"/>
        <dbReference type="ChEBI" id="CHEBI:30616"/>
        <dbReference type="ChEBI" id="CHEBI:83421"/>
        <dbReference type="ChEBI" id="CHEBI:456216"/>
        <dbReference type="EC" id="2.7.12.1"/>
    </reaction>
</comment>
<dbReference type="PROSITE" id="PS00108">
    <property type="entry name" value="PROTEIN_KINASE_ST"/>
    <property type="match status" value="1"/>
</dbReference>
<reference evidence="14 15" key="1">
    <citation type="submission" date="2016-10" db="EMBL/GenBank/DDBJ databases">
        <authorList>
            <person name="Cai Z."/>
        </authorList>
    </citation>
    <scope>NUCLEOTIDE SEQUENCE [LARGE SCALE GENOMIC DNA]</scope>
</reference>
<dbReference type="Proteomes" id="UP000256970">
    <property type="component" value="Unassembled WGS sequence"/>
</dbReference>
<evidence type="ECO:0000256" key="6">
    <source>
        <dbReference type="ARBA" id="ARBA00022741"/>
    </source>
</evidence>
<dbReference type="Gene3D" id="3.30.200.20">
    <property type="entry name" value="Phosphorylase Kinase, domain 1"/>
    <property type="match status" value="1"/>
</dbReference>
<dbReference type="GO" id="GO:0005737">
    <property type="term" value="C:cytoplasm"/>
    <property type="evidence" value="ECO:0007669"/>
    <property type="project" value="TreeGrafter"/>
</dbReference>
<keyword evidence="3" id="KW-0723">Serine/threonine-protein kinase</keyword>
<evidence type="ECO:0000256" key="5">
    <source>
        <dbReference type="ARBA" id="ARBA00022679"/>
    </source>
</evidence>
<dbReference type="SUPFAM" id="SSF56112">
    <property type="entry name" value="Protein kinase-like (PK-like)"/>
    <property type="match status" value="1"/>
</dbReference>
<evidence type="ECO:0000256" key="10">
    <source>
        <dbReference type="ARBA" id="ARBA00049308"/>
    </source>
</evidence>
<evidence type="ECO:0000256" key="9">
    <source>
        <dbReference type="ARBA" id="ARBA00049003"/>
    </source>
</evidence>